<dbReference type="AlphaFoldDB" id="E6UGP5"/>
<feature type="region of interest" description="Disordered" evidence="1">
    <location>
        <begin position="824"/>
        <end position="942"/>
    </location>
</feature>
<feature type="transmembrane region" description="Helical" evidence="2">
    <location>
        <begin position="16"/>
        <end position="39"/>
    </location>
</feature>
<accession>E6UGP5</accession>
<feature type="domain" description="DUF8208" evidence="3">
    <location>
        <begin position="528"/>
        <end position="695"/>
    </location>
</feature>
<reference evidence="4 5" key="1">
    <citation type="journal article" date="2011" name="J. Bacteriol.">
        <title>Complete genome of the cellulolytic ruminal bacterium Ruminococcus albus 7.</title>
        <authorList>
            <person name="Suen G."/>
            <person name="Stevenson D.M."/>
            <person name="Bruce D.C."/>
            <person name="Chertkov O."/>
            <person name="Copeland A."/>
            <person name="Cheng J.F."/>
            <person name="Detter C."/>
            <person name="Detter J.C."/>
            <person name="Goodwin L.A."/>
            <person name="Han C.S."/>
            <person name="Hauser L.J."/>
            <person name="Ivanova N.N."/>
            <person name="Kyrpides N.C."/>
            <person name="Land M.L."/>
            <person name="Lapidus A."/>
            <person name="Lucas S."/>
            <person name="Ovchinnikova G."/>
            <person name="Pitluck S."/>
            <person name="Tapia R."/>
            <person name="Woyke T."/>
            <person name="Boyum J."/>
            <person name="Mead D."/>
            <person name="Weimer P.J."/>
        </authorList>
    </citation>
    <scope>NUCLEOTIDE SEQUENCE [LARGE SCALE GENOMIC DNA]</scope>
    <source>
        <strain evidence="5">ATCC 27210 / DSM 20455 / JCM 14654 / NCDO 2250 / 7</strain>
    </source>
</reference>
<feature type="compositionally biased region" description="Polar residues" evidence="1">
    <location>
        <begin position="916"/>
        <end position="942"/>
    </location>
</feature>
<evidence type="ECO:0000256" key="2">
    <source>
        <dbReference type="SAM" id="Phobius"/>
    </source>
</evidence>
<name>E6UGP5_RUMA7</name>
<evidence type="ECO:0000259" key="3">
    <source>
        <dbReference type="Pfam" id="PF26635"/>
    </source>
</evidence>
<dbReference type="Proteomes" id="UP000006919">
    <property type="component" value="Chromosome"/>
</dbReference>
<dbReference type="eggNOG" id="COG3266">
    <property type="taxonomic scope" value="Bacteria"/>
</dbReference>
<feature type="transmembrane region" description="Helical" evidence="2">
    <location>
        <begin position="653"/>
        <end position="670"/>
    </location>
</feature>
<evidence type="ECO:0000256" key="1">
    <source>
        <dbReference type="SAM" id="MobiDB-lite"/>
    </source>
</evidence>
<dbReference type="STRING" id="697329.Rumal_3244"/>
<dbReference type="Pfam" id="PF26635">
    <property type="entry name" value="DUF8208"/>
    <property type="match status" value="2"/>
</dbReference>
<gene>
    <name evidence="4" type="ordered locus">Rumal_3244</name>
</gene>
<keyword evidence="2" id="KW-0812">Transmembrane</keyword>
<feature type="transmembrane region" description="Helical" evidence="2">
    <location>
        <begin position="623"/>
        <end position="646"/>
    </location>
</feature>
<keyword evidence="2" id="KW-1133">Transmembrane helix</keyword>
<evidence type="ECO:0000313" key="5">
    <source>
        <dbReference type="Proteomes" id="UP000006919"/>
    </source>
</evidence>
<feature type="domain" description="DUF8208" evidence="3">
    <location>
        <begin position="60"/>
        <end position="253"/>
    </location>
</feature>
<feature type="compositionally biased region" description="Low complexity" evidence="1">
    <location>
        <begin position="824"/>
        <end position="838"/>
    </location>
</feature>
<feature type="transmembrane region" description="Helical" evidence="2">
    <location>
        <begin position="592"/>
        <end position="611"/>
    </location>
</feature>
<feature type="compositionally biased region" description="Low complexity" evidence="1">
    <location>
        <begin position="882"/>
        <end position="915"/>
    </location>
</feature>
<feature type="compositionally biased region" description="Polar residues" evidence="1">
    <location>
        <begin position="839"/>
        <end position="849"/>
    </location>
</feature>
<organism evidence="4 5">
    <name type="scientific">Ruminococcus albus (strain ATCC 27210 / DSM 20455 / JCM 14654 / NCDO 2250 / 7)</name>
    <dbReference type="NCBI Taxonomy" id="697329"/>
    <lineage>
        <taxon>Bacteria</taxon>
        <taxon>Bacillati</taxon>
        <taxon>Bacillota</taxon>
        <taxon>Clostridia</taxon>
        <taxon>Eubacteriales</taxon>
        <taxon>Oscillospiraceae</taxon>
        <taxon>Ruminococcus</taxon>
    </lineage>
</organism>
<dbReference type="OrthoDB" id="1825954at2"/>
<keyword evidence="2" id="KW-0472">Membrane</keyword>
<dbReference type="InterPro" id="IPR058521">
    <property type="entry name" value="DUF8208"/>
</dbReference>
<proteinExistence type="predicted"/>
<feature type="transmembrane region" description="Helical" evidence="2">
    <location>
        <begin position="146"/>
        <end position="166"/>
    </location>
</feature>
<protein>
    <recommendedName>
        <fullName evidence="3">DUF8208 domain-containing protein</fullName>
    </recommendedName>
</protein>
<sequence length="942" mass="103380">MSKSKSVSIDTKKARILSICFVAVFIIVVFVIPIVHVAAEGTDSIDWGVKYEVGRVVEGNNRIKNAIRYVEYNTLKFMCVTIDEFDKGLTTLLDINLYTLIKNKFNITSVVYPVAWALVSLSLVIAAVMLLINADKMRLSDFFRNLLVSIMLLVALPTLVSQFSSLRTRGVKSVKSSFNEDIVVNEDTTITSPTLGQNLLANSITRVKESVKNNKLLKYSSSDNAVFKSSPERVYSLPINQTIHSDSFDRKWSDTGRDQRAPAVVQKKYETLTLEDKITLLDAEFTHATSQYDYQSTILSIYEYWEKSNKDDHYIEVHNDKDGNTDFIYTKVGGAVVAAGVYRDRGQKVWCRFAPYNGFTVYSPVSQIFEGDTIYTDVDMTKKTPKAIPYLSTWKRIDENNYEQFGYSSQEDASKDPKWYSHWQYDSFPAFNYITKINCRMVEYMNELALSNDIPSEFNKVFTAEWSYYNLIGNSPSSVEELIRRIEDNKVYLKQYGTNFSLIEYLNMEENYRKIIEDKKDNGVAQFEPLHTKEMQEAAKKDEPFSAALNAMIYVDGYEEVYYYYIDFLPTFILVVVTLISMCFAMIKIVRLLFDLLFAQIVAPLVVASDLSGSGRAKQVVQNLISCNIVMIAVIFILRLYIYVLISAQDKNYPFTVLIALTVGGAMFVIDGPDLIVKILGVDAGVKSGAAAIMSIRSATQIAGSAVSNTSRTVGNIVKKGNTTAAAVAGGIAGVHSGMKSGADFGRNIVQNVATNSDGSYKNVGGKILSNTFSGIGSAFGGIGGGIVGAGKGYMTGENEARNSQGAVSTAVHGVKGVYTAATSNSSIGHSSNHTSSNAGSASTPTIGRTETSNTNTVTTEKNDSGNSNLAASKGDKGEMGINGVNGHNGNDGKNGIDGINGQNNVNTTSNNTANIGNAFNKPTNNIANEPTNQQVYNDLNK</sequence>
<feature type="compositionally biased region" description="Low complexity" evidence="1">
    <location>
        <begin position="850"/>
        <end position="860"/>
    </location>
</feature>
<dbReference type="KEGG" id="ral:Rumal_3244"/>
<dbReference type="HOGENOM" id="CLU_311669_0_0_9"/>
<dbReference type="RefSeq" id="WP_013499812.1">
    <property type="nucleotide sequence ID" value="NC_014833.1"/>
</dbReference>
<feature type="transmembrane region" description="Helical" evidence="2">
    <location>
        <begin position="110"/>
        <end position="134"/>
    </location>
</feature>
<feature type="transmembrane region" description="Helical" evidence="2">
    <location>
        <begin position="562"/>
        <end position="585"/>
    </location>
</feature>
<dbReference type="EMBL" id="CP002403">
    <property type="protein sequence ID" value="ADU23707.1"/>
    <property type="molecule type" value="Genomic_DNA"/>
</dbReference>
<evidence type="ECO:0000313" key="4">
    <source>
        <dbReference type="EMBL" id="ADU23707.1"/>
    </source>
</evidence>